<feature type="propeptide" id="PRO_5014480883" description="Removed in mature form; by autocatalysis" evidence="9">
    <location>
        <begin position="1"/>
        <end position="9"/>
    </location>
</feature>
<comment type="subcellular location">
    <subcellularLocation>
        <location evidence="9">Cytoplasm</location>
    </subcellularLocation>
</comment>
<dbReference type="GeneID" id="41594514"/>
<dbReference type="InterPro" id="IPR001353">
    <property type="entry name" value="Proteasome_sua/b"/>
</dbReference>
<keyword evidence="7 9" id="KW-0647">Proteasome</keyword>
<keyword evidence="6 9" id="KW-0068">Autocatalytic cleavage</keyword>
<evidence type="ECO:0000313" key="10">
    <source>
        <dbReference type="EMBL" id="SPC33611.1"/>
    </source>
</evidence>
<dbReference type="SUPFAM" id="SSF56235">
    <property type="entry name" value="N-terminal nucleophile aminohydrolases (Ntn hydrolases)"/>
    <property type="match status" value="1"/>
</dbReference>
<dbReference type="InterPro" id="IPR029055">
    <property type="entry name" value="Ntn_hydrolases_N"/>
</dbReference>
<dbReference type="HAMAP" id="MF_02113_A">
    <property type="entry name" value="Proteasome_B_A"/>
    <property type="match status" value="1"/>
</dbReference>
<dbReference type="PANTHER" id="PTHR32194:SF0">
    <property type="entry name" value="ATP-DEPENDENT PROTEASE SUBUNIT HSLV"/>
    <property type="match status" value="1"/>
</dbReference>
<keyword evidence="8 9" id="KW-0865">Zymogen</keyword>
<protein>
    <recommendedName>
        <fullName evidence="9">Proteasome subunit beta</fullName>
        <ecNumber evidence="9">3.4.25.1</ecNumber>
    </recommendedName>
    <alternativeName>
        <fullName evidence="9">20S proteasome beta subunit</fullName>
    </alternativeName>
    <alternativeName>
        <fullName evidence="9">Proteasome core protein PsmB</fullName>
    </alternativeName>
</protein>
<keyword evidence="3 9" id="KW-0645">Protease</keyword>
<dbReference type="PROSITE" id="PS00854">
    <property type="entry name" value="PROTEASOME_BETA_1"/>
    <property type="match status" value="1"/>
</dbReference>
<dbReference type="PRINTS" id="PR00141">
    <property type="entry name" value="PROTEASOME"/>
</dbReference>
<dbReference type="Proteomes" id="UP000236248">
    <property type="component" value="Chromosome NCAV"/>
</dbReference>
<dbReference type="EC" id="3.4.25.1" evidence="9"/>
<accession>A0A2K5APN4</accession>
<comment type="activity regulation">
    <text evidence="9">The formation of the proteasomal ATPase PAN-20S proteasome complex, via the docking of the C-termini of PAN into the intersubunit pockets in the alpha-rings, triggers opening of the gate for substrate entry. Interconversion between the open-gate and close-gate conformations leads to a dynamic regulation of the 20S proteasome proteolysis activity.</text>
</comment>
<evidence type="ECO:0000313" key="11">
    <source>
        <dbReference type="Proteomes" id="UP000236248"/>
    </source>
</evidence>
<name>A0A2K5APN4_9ARCH</name>
<sequence length="205" mass="22169">MAFEQFMPGATAVGIAFADGVVLAAEKRVSFGTYVVSRSGKKVFKITERVGAACAGMVADMQILMRQVESIARLKSFEIRREVPPNSIGKLVSVLLFERRYFPLLTQIIIGGIDVYTEKPAIYTLDPLGSILPDDYAAVGTGAEMAIGVIESAYRPDMNEQEARDLTLKAIRAAVARDAASGDGVDMLIITKNGCKEESLMLKLS</sequence>
<organism evidence="10 11">
    <name type="scientific">Candidatus Nitrosocaldus cavascurensis</name>
    <dbReference type="NCBI Taxonomy" id="2058097"/>
    <lineage>
        <taxon>Archaea</taxon>
        <taxon>Nitrososphaerota</taxon>
        <taxon>Nitrososphaeria</taxon>
        <taxon>Candidatus Nitrosocaldales</taxon>
        <taxon>Candidatus Nitrosocaldaceae</taxon>
        <taxon>Candidatus Nitrosocaldus</taxon>
    </lineage>
</organism>
<evidence type="ECO:0000256" key="4">
    <source>
        <dbReference type="ARBA" id="ARBA00022698"/>
    </source>
</evidence>
<dbReference type="GO" id="GO:0019774">
    <property type="term" value="C:proteasome core complex, beta-subunit complex"/>
    <property type="evidence" value="ECO:0007669"/>
    <property type="project" value="UniProtKB-UniRule"/>
</dbReference>
<evidence type="ECO:0000256" key="7">
    <source>
        <dbReference type="ARBA" id="ARBA00022942"/>
    </source>
</evidence>
<dbReference type="Pfam" id="PF00227">
    <property type="entry name" value="Proteasome"/>
    <property type="match status" value="1"/>
</dbReference>
<dbReference type="PANTHER" id="PTHR32194">
    <property type="entry name" value="METALLOPROTEASE TLDD"/>
    <property type="match status" value="1"/>
</dbReference>
<comment type="subunit">
    <text evidence="9">The 20S proteasome core is composed of 14 alpha and 14 beta subunits that assemble into four stacked heptameric rings, resulting in a barrel-shaped structure. The two inner rings, each composed of seven catalytic beta subunits, are sandwiched by two outer rings, each composed of seven alpha subunits. The catalytic chamber with the active sites is on the inside of the barrel. Has a gated structure, the ends of the cylinder being occluded by the N-termini of the alpha-subunits. Is capped at one or both ends by the proteasome regulatory ATPase, PAN.</text>
</comment>
<dbReference type="GO" id="GO:0010498">
    <property type="term" value="P:proteasomal protein catabolic process"/>
    <property type="evidence" value="ECO:0007669"/>
    <property type="project" value="UniProtKB-UniRule"/>
</dbReference>
<dbReference type="EMBL" id="LT981265">
    <property type="protein sequence ID" value="SPC33611.1"/>
    <property type="molecule type" value="Genomic_DNA"/>
</dbReference>
<dbReference type="InterPro" id="IPR016050">
    <property type="entry name" value="Proteasome_bsu_CS"/>
</dbReference>
<dbReference type="Gene3D" id="3.60.20.10">
    <property type="entry name" value="Glutamine Phosphoribosylpyrophosphate, subunit 1, domain 1"/>
    <property type="match status" value="1"/>
</dbReference>
<dbReference type="InterPro" id="IPR000243">
    <property type="entry name" value="Pept_T1A_subB"/>
</dbReference>
<comment type="caution">
    <text evidence="9">Lacks conserved residue(s) required for the propagation of feature annotation.</text>
</comment>
<proteinExistence type="inferred from homology"/>
<keyword evidence="11" id="KW-1185">Reference proteome</keyword>
<keyword evidence="5 9" id="KW-0378">Hydrolase</keyword>
<dbReference type="GO" id="GO:0005737">
    <property type="term" value="C:cytoplasm"/>
    <property type="evidence" value="ECO:0007669"/>
    <property type="project" value="UniProtKB-SubCell"/>
</dbReference>
<comment type="function">
    <text evidence="9">Component of the proteasome core, a large protease complex with broad specificity involved in protein degradation.</text>
</comment>
<evidence type="ECO:0000256" key="8">
    <source>
        <dbReference type="ARBA" id="ARBA00023145"/>
    </source>
</evidence>
<evidence type="ECO:0000256" key="6">
    <source>
        <dbReference type="ARBA" id="ARBA00022813"/>
    </source>
</evidence>
<dbReference type="RefSeq" id="WP_197706687.1">
    <property type="nucleotide sequence ID" value="NZ_LT981265.1"/>
</dbReference>
<comment type="similarity">
    <text evidence="9">Belongs to the peptidase T1B family.</text>
</comment>
<evidence type="ECO:0000256" key="3">
    <source>
        <dbReference type="ARBA" id="ARBA00022670"/>
    </source>
</evidence>
<dbReference type="KEGG" id="ncv:NCAV_0417"/>
<dbReference type="InterPro" id="IPR023333">
    <property type="entry name" value="Proteasome_suB-type"/>
</dbReference>
<evidence type="ECO:0000256" key="1">
    <source>
        <dbReference type="ARBA" id="ARBA00001198"/>
    </source>
</evidence>
<evidence type="ECO:0000256" key="5">
    <source>
        <dbReference type="ARBA" id="ARBA00022801"/>
    </source>
</evidence>
<keyword evidence="4 9" id="KW-0888">Threonine protease</keyword>
<gene>
    <name evidence="9 10" type="primary">psmB</name>
    <name evidence="10" type="ORF">NCAV_0417</name>
</gene>
<comment type="catalytic activity">
    <reaction evidence="1 9">
        <text>Cleavage of peptide bonds with very broad specificity.</text>
        <dbReference type="EC" id="3.4.25.1"/>
    </reaction>
</comment>
<evidence type="ECO:0000256" key="2">
    <source>
        <dbReference type="ARBA" id="ARBA00022490"/>
    </source>
</evidence>
<dbReference type="GO" id="GO:0004298">
    <property type="term" value="F:threonine-type endopeptidase activity"/>
    <property type="evidence" value="ECO:0007669"/>
    <property type="project" value="UniProtKB-UniRule"/>
</dbReference>
<keyword evidence="2 9" id="KW-0963">Cytoplasm</keyword>
<reference evidence="11" key="1">
    <citation type="submission" date="2018-01" db="EMBL/GenBank/DDBJ databases">
        <authorList>
            <person name="Kerou L M."/>
        </authorList>
    </citation>
    <scope>NUCLEOTIDE SEQUENCE [LARGE SCALE GENOMIC DNA]</scope>
    <source>
        <strain evidence="11">SCU2</strain>
    </source>
</reference>
<dbReference type="AlphaFoldDB" id="A0A2K5APN4"/>
<dbReference type="InterPro" id="IPR019983">
    <property type="entry name" value="Pept_T1A_Psome_bsu_arc"/>
</dbReference>
<dbReference type="PROSITE" id="PS51476">
    <property type="entry name" value="PROTEASOME_BETA_2"/>
    <property type="match status" value="1"/>
</dbReference>
<feature type="chain" id="PRO_5023279258" description="Proteasome subunit beta" evidence="9">
    <location>
        <begin position="10"/>
        <end position="205"/>
    </location>
</feature>
<evidence type="ECO:0000256" key="9">
    <source>
        <dbReference type="HAMAP-Rule" id="MF_02113"/>
    </source>
</evidence>